<dbReference type="Proteomes" id="UP001056012">
    <property type="component" value="Chromosome 3"/>
</dbReference>
<dbReference type="Pfam" id="PF00082">
    <property type="entry name" value="Peptidase_S8"/>
    <property type="match status" value="1"/>
</dbReference>
<feature type="domain" description="P/Homo B" evidence="17">
    <location>
        <begin position="701"/>
        <end position="837"/>
    </location>
</feature>
<evidence type="ECO:0000256" key="11">
    <source>
        <dbReference type="ARBA" id="ARBA00023145"/>
    </source>
</evidence>
<dbReference type="GO" id="GO:0000139">
    <property type="term" value="C:Golgi membrane"/>
    <property type="evidence" value="ECO:0007669"/>
    <property type="project" value="TreeGrafter"/>
</dbReference>
<dbReference type="PANTHER" id="PTHR42884">
    <property type="entry name" value="PROPROTEIN CONVERTASE SUBTILISIN/KEXIN-RELATED"/>
    <property type="match status" value="1"/>
</dbReference>
<dbReference type="GO" id="GO:0005802">
    <property type="term" value="C:trans-Golgi network"/>
    <property type="evidence" value="ECO:0007669"/>
    <property type="project" value="TreeGrafter"/>
</dbReference>
<organism evidence="18 19">
    <name type="scientific">Curvularia clavata</name>
    <dbReference type="NCBI Taxonomy" id="95742"/>
    <lineage>
        <taxon>Eukaryota</taxon>
        <taxon>Fungi</taxon>
        <taxon>Dikarya</taxon>
        <taxon>Ascomycota</taxon>
        <taxon>Pezizomycotina</taxon>
        <taxon>Dothideomycetes</taxon>
        <taxon>Pleosporomycetidae</taxon>
        <taxon>Pleosporales</taxon>
        <taxon>Pleosporineae</taxon>
        <taxon>Pleosporaceae</taxon>
        <taxon>Curvularia</taxon>
    </lineage>
</organism>
<evidence type="ECO:0000313" key="19">
    <source>
        <dbReference type="Proteomes" id="UP001056012"/>
    </source>
</evidence>
<dbReference type="InterPro" id="IPR002884">
    <property type="entry name" value="P_dom"/>
</dbReference>
<gene>
    <name evidence="18" type="ORF">yc1106_04434</name>
</gene>
<evidence type="ECO:0000259" key="17">
    <source>
        <dbReference type="PROSITE" id="PS51829"/>
    </source>
</evidence>
<keyword evidence="12" id="KW-0325">Glycoprotein</keyword>
<feature type="compositionally biased region" description="Basic and acidic residues" evidence="15">
    <location>
        <begin position="838"/>
        <end position="848"/>
    </location>
</feature>
<dbReference type="AlphaFoldDB" id="A0A9Q8Z7M9"/>
<evidence type="ECO:0000256" key="3">
    <source>
        <dbReference type="ARBA" id="ARBA00022670"/>
    </source>
</evidence>
<feature type="compositionally biased region" description="Low complexity" evidence="15">
    <location>
        <begin position="895"/>
        <end position="909"/>
    </location>
</feature>
<dbReference type="InterPro" id="IPR036852">
    <property type="entry name" value="Peptidase_S8/S53_dom_sf"/>
</dbReference>
<dbReference type="InterPro" id="IPR034182">
    <property type="entry name" value="Kexin/furin"/>
</dbReference>
<keyword evidence="3 14" id="KW-0645">Protease</keyword>
<keyword evidence="7 14" id="KW-0720">Serine protease</keyword>
<comment type="subcellular location">
    <subcellularLocation>
        <location evidence="1">Membrane</location>
    </subcellularLocation>
</comment>
<keyword evidence="10 16" id="KW-0472">Membrane</keyword>
<keyword evidence="6 14" id="KW-0378">Hydrolase</keyword>
<feature type="region of interest" description="Disordered" evidence="15">
    <location>
        <begin position="93"/>
        <end position="120"/>
    </location>
</feature>
<dbReference type="GO" id="GO:0007323">
    <property type="term" value="P:peptide pheromone maturation"/>
    <property type="evidence" value="ECO:0007669"/>
    <property type="project" value="UniProtKB-ARBA"/>
</dbReference>
<dbReference type="Gene3D" id="2.60.120.260">
    <property type="entry name" value="Galactose-binding domain-like"/>
    <property type="match status" value="1"/>
</dbReference>
<name>A0A9Q8Z7M9_CURCL</name>
<dbReference type="PANTHER" id="PTHR42884:SF14">
    <property type="entry name" value="NEUROENDOCRINE CONVERTASE 1"/>
    <property type="match status" value="1"/>
</dbReference>
<dbReference type="GO" id="GO:0004252">
    <property type="term" value="F:serine-type endopeptidase activity"/>
    <property type="evidence" value="ECO:0007669"/>
    <property type="project" value="UniProtKB-UniRule"/>
</dbReference>
<evidence type="ECO:0000256" key="9">
    <source>
        <dbReference type="ARBA" id="ARBA00022989"/>
    </source>
</evidence>
<evidence type="ECO:0000256" key="2">
    <source>
        <dbReference type="ARBA" id="ARBA00005325"/>
    </source>
</evidence>
<evidence type="ECO:0000256" key="5">
    <source>
        <dbReference type="ARBA" id="ARBA00022729"/>
    </source>
</evidence>
<evidence type="ECO:0000256" key="7">
    <source>
        <dbReference type="ARBA" id="ARBA00022825"/>
    </source>
</evidence>
<dbReference type="Pfam" id="PF01483">
    <property type="entry name" value="P_proprotein"/>
    <property type="match status" value="1"/>
</dbReference>
<dbReference type="PRINTS" id="PR00723">
    <property type="entry name" value="SUBTILISIN"/>
</dbReference>
<evidence type="ECO:0000313" key="18">
    <source>
        <dbReference type="EMBL" id="USP77160.1"/>
    </source>
</evidence>
<evidence type="ECO:0000256" key="13">
    <source>
        <dbReference type="PIRSR" id="PIRSR615500-1"/>
    </source>
</evidence>
<feature type="active site" description="Charge relay system" evidence="13 14">
    <location>
        <position position="454"/>
    </location>
</feature>
<dbReference type="InterPro" id="IPR022398">
    <property type="entry name" value="Peptidase_S8_His-AS"/>
</dbReference>
<feature type="transmembrane region" description="Helical" evidence="16">
    <location>
        <begin position="937"/>
        <end position="959"/>
    </location>
</feature>
<dbReference type="PROSITE" id="PS00138">
    <property type="entry name" value="SUBTILASE_SER"/>
    <property type="match status" value="1"/>
</dbReference>
<dbReference type="SUPFAM" id="SSF49785">
    <property type="entry name" value="Galactose-binding domain-like"/>
    <property type="match status" value="1"/>
</dbReference>
<evidence type="ECO:0000256" key="16">
    <source>
        <dbReference type="SAM" id="Phobius"/>
    </source>
</evidence>
<keyword evidence="4 16" id="KW-0812">Transmembrane</keyword>
<dbReference type="VEuPathDB" id="FungiDB:yc1106_04434"/>
<dbReference type="InterPro" id="IPR015500">
    <property type="entry name" value="Peptidase_S8_subtilisin-rel"/>
</dbReference>
<keyword evidence="9 16" id="KW-1133">Transmembrane helix</keyword>
<evidence type="ECO:0000256" key="14">
    <source>
        <dbReference type="PROSITE-ProRule" id="PRU01240"/>
    </source>
</evidence>
<dbReference type="GO" id="GO:0016485">
    <property type="term" value="P:protein processing"/>
    <property type="evidence" value="ECO:0007669"/>
    <property type="project" value="TreeGrafter"/>
</dbReference>
<dbReference type="InterPro" id="IPR023828">
    <property type="entry name" value="Peptidase_S8_Ser-AS"/>
</dbReference>
<evidence type="ECO:0000256" key="15">
    <source>
        <dbReference type="SAM" id="MobiDB-lite"/>
    </source>
</evidence>
<accession>A0A9Q8Z7M9</accession>
<feature type="active site" description="Charge relay system" evidence="13 14">
    <location>
        <position position="626"/>
    </location>
</feature>
<feature type="active site" description="Charge relay system" evidence="13 14">
    <location>
        <position position="416"/>
    </location>
</feature>
<feature type="compositionally biased region" description="Low complexity" evidence="15">
    <location>
        <begin position="95"/>
        <end position="110"/>
    </location>
</feature>
<keyword evidence="8" id="KW-0106">Calcium</keyword>
<dbReference type="PROSITE" id="PS51892">
    <property type="entry name" value="SUBTILASE"/>
    <property type="match status" value="1"/>
</dbReference>
<dbReference type="FunFam" id="2.60.120.260:FF:000026">
    <property type="entry name" value="proprotein convertase subtilisin/kexin type 7"/>
    <property type="match status" value="1"/>
</dbReference>
<dbReference type="OrthoDB" id="300641at2759"/>
<protein>
    <recommendedName>
        <fullName evidence="17">P/Homo B domain-containing protein</fullName>
    </recommendedName>
</protein>
<dbReference type="SUPFAM" id="SSF52743">
    <property type="entry name" value="Subtilisin-like"/>
    <property type="match status" value="1"/>
</dbReference>
<dbReference type="EMBL" id="CP089276">
    <property type="protein sequence ID" value="USP77160.1"/>
    <property type="molecule type" value="Genomic_DNA"/>
</dbReference>
<dbReference type="InterPro" id="IPR008979">
    <property type="entry name" value="Galactose-bd-like_sf"/>
</dbReference>
<evidence type="ECO:0000256" key="1">
    <source>
        <dbReference type="ARBA" id="ARBA00004370"/>
    </source>
</evidence>
<dbReference type="CDD" id="cd04059">
    <property type="entry name" value="Peptidases_S8_Protein_convertases_Kexins_Furin-like"/>
    <property type="match status" value="1"/>
</dbReference>
<evidence type="ECO:0000256" key="8">
    <source>
        <dbReference type="ARBA" id="ARBA00022837"/>
    </source>
</evidence>
<feature type="region of interest" description="Disordered" evidence="15">
    <location>
        <begin position="838"/>
        <end position="909"/>
    </location>
</feature>
<comment type="similarity">
    <text evidence="2">Belongs to the peptidase S8 family. Furin subfamily.</text>
</comment>
<dbReference type="FunFam" id="3.40.50.200:FF:000005">
    <property type="entry name" value="Proprotein convertase subtilisin/kexin type 7"/>
    <property type="match status" value="1"/>
</dbReference>
<feature type="compositionally biased region" description="Low complexity" evidence="15">
    <location>
        <begin position="865"/>
        <end position="883"/>
    </location>
</feature>
<keyword evidence="5" id="KW-0732">Signal</keyword>
<keyword evidence="11" id="KW-0865">Zymogen</keyword>
<evidence type="ECO:0000256" key="6">
    <source>
        <dbReference type="ARBA" id="ARBA00022801"/>
    </source>
</evidence>
<evidence type="ECO:0000256" key="12">
    <source>
        <dbReference type="ARBA" id="ARBA00023180"/>
    </source>
</evidence>
<keyword evidence="19" id="KW-1185">Reference proteome</keyword>
<dbReference type="PROSITE" id="PS51829">
    <property type="entry name" value="P_HOMO_B"/>
    <property type="match status" value="1"/>
</dbReference>
<dbReference type="InterPro" id="IPR000209">
    <property type="entry name" value="Peptidase_S8/S53_dom"/>
</dbReference>
<feature type="region of interest" description="Disordered" evidence="15">
    <location>
        <begin position="1012"/>
        <end position="1061"/>
    </location>
</feature>
<proteinExistence type="inferred from homology"/>
<evidence type="ECO:0000256" key="4">
    <source>
        <dbReference type="ARBA" id="ARBA00022692"/>
    </source>
</evidence>
<dbReference type="Gene3D" id="3.40.50.200">
    <property type="entry name" value="Peptidase S8/S53 domain"/>
    <property type="match status" value="1"/>
</dbReference>
<reference evidence="18" key="1">
    <citation type="submission" date="2021-12" db="EMBL/GenBank/DDBJ databases">
        <title>Curvularia clavata genome.</title>
        <authorList>
            <person name="Cao Y."/>
        </authorList>
    </citation>
    <scope>NUCLEOTIDE SEQUENCE</scope>
    <source>
        <strain evidence="18">Yc1106</strain>
    </source>
</reference>
<evidence type="ECO:0000256" key="10">
    <source>
        <dbReference type="ARBA" id="ARBA00023136"/>
    </source>
</evidence>
<feature type="compositionally biased region" description="Basic and acidic residues" evidence="15">
    <location>
        <begin position="1028"/>
        <end position="1042"/>
    </location>
</feature>
<sequence>MMGGLADYRKMLYTKEEEERYGSREEGDIHGQRIVEWGGGRLRKRWLEAHRLPMPRLRLPALSAPASTRPPIDGRHAVARKRLPAETGKVPWLEASTAPSSPSPAPRVSSTFRSCSAPTPHHRPGNIALVQLLAALFVFAPGCIVFGADTNSRLSPSDLAHPSAQPGINHKHNRRLIHPFLRSPADHSILNLKLFKAAPWHPAYLQSPAPRHSPAAHNVSLSLGVLAMRVHVWSLLSVATLAAAGNNLPPRNYTSHDYYAIHLAPSASPSELAAHLGLTYEGPFDSLDHHHVFKAPKHENDIVNDAQQELKRRRRKREVGPEYHPLDSIHFTQKQKLKPRHWKRSVIPPRTERAGPPVTEAIKAQRELANKLEIKDPIFEEQWHIFNVKTRGNDINVTDVWTQGITGKGVTACVVDDGLDYTSNDLKDNFFAEGSHDYNDHEDLPTPKLSDDRHGTRCAGEIAAGKNDACGLGLAYDAKVSGVRILSGDISDMDEALAINYEMQKNDIYSCSWGPPDDGKTMQAPGILIKKAMVNAVQKGRGGKGNIYVFAAGNGAASGDNCNFDGYTNSIYSITVGAIDQNNEHPYYSEACSAQLVVTYSSGGGDAIHTTDVGLNKCTSSHGGTSAAGPIGVGVYALVLQARPELTWRDVQWLTVMTAQPLNTPSDWTKTAIGRMYSHQFGYGKLDAYAIVEKAKTWELVKPQAWFYSPWMHVRKAIPEGDQGLASTFEVTEDMLKKANLERVEHITLTMNVEHQRRGDLSVELRSPSGMVSHLSTARRSDDAPYGYVDWTFMSVAHWGEKAVGQWTVIIKDVKADNGKTGTFTDWKLRLWGEAIDASKAKPHPMPDEHEDDDHDKIDDHPAHTTSVAVPTSTPSEPTSIPADHPDRPVNQKPTQTVAQTSATAAPEVTATASAAPAENFLPSPFPSFGVSKHTQIWIYGALGLILVFIAGLCTYLFIARRKRMKDSRDAYEFEVLDGDEDRDDAGLLSGAAAGKKKRAKRGGELYDAFAGESDEDLLSDDDDGDEGPYRDQERFNEKYAEEDGSEEEGTGSGASSAGRK</sequence>
<dbReference type="PROSITE" id="PS00137">
    <property type="entry name" value="SUBTILASE_HIS"/>
    <property type="match status" value="1"/>
</dbReference>
<feature type="compositionally biased region" description="Acidic residues" evidence="15">
    <location>
        <begin position="1013"/>
        <end position="1027"/>
    </location>
</feature>